<sequence>MAAKVAQVPPRAYPESAYLMDVFTAASIGDNDLLKEHITRGADLNARNVSGWTAVHYAAYLGHEPTVALLLAHAAKVDVCNAKGQTPLMLAAACGNVSSVNLLLQKKASVDRTDVKNRQALHYAASCSQNVAVDVLLRAGADPNSTDATGMTPTLEACAAGHELTLVALLEKGGDLSIKNKQGDDGAALACPALLPTIRKRQDFDEMGIAYGPKKKMLKVIEKYKEVGQIVVEQFDGRTATMVQPSDDLQQNALREMMKTLSFVKEGNENIKQYSLEALEKLSNTSNQQLRSLLTNIIDLTEQVAARTARHVHK</sequence>
<reference evidence="4" key="1">
    <citation type="submission" date="2023-06" db="EMBL/GenBank/DDBJ databases">
        <authorList>
            <person name="Delattre M."/>
        </authorList>
    </citation>
    <scope>NUCLEOTIDE SEQUENCE</scope>
    <source>
        <strain evidence="4">AF72</strain>
    </source>
</reference>
<proteinExistence type="predicted"/>
<feature type="repeat" description="ANK" evidence="3">
    <location>
        <begin position="50"/>
        <end position="82"/>
    </location>
</feature>
<feature type="repeat" description="ANK" evidence="3">
    <location>
        <begin position="83"/>
        <end position="115"/>
    </location>
</feature>
<dbReference type="PANTHER" id="PTHR24171">
    <property type="entry name" value="ANKYRIN REPEAT DOMAIN-CONTAINING PROTEIN 39-RELATED"/>
    <property type="match status" value="1"/>
</dbReference>
<keyword evidence="2 3" id="KW-0040">ANK repeat</keyword>
<dbReference type="InterPro" id="IPR036770">
    <property type="entry name" value="Ankyrin_rpt-contain_sf"/>
</dbReference>
<dbReference type="SUPFAM" id="SSF48403">
    <property type="entry name" value="Ankyrin repeat"/>
    <property type="match status" value="1"/>
</dbReference>
<keyword evidence="1" id="KW-0677">Repeat</keyword>
<accession>A0AA36D488</accession>
<dbReference type="Pfam" id="PF12796">
    <property type="entry name" value="Ank_2"/>
    <property type="match status" value="1"/>
</dbReference>
<evidence type="ECO:0000256" key="1">
    <source>
        <dbReference type="ARBA" id="ARBA00022737"/>
    </source>
</evidence>
<dbReference type="EMBL" id="CATQJA010002657">
    <property type="protein sequence ID" value="CAJ0579805.1"/>
    <property type="molecule type" value="Genomic_DNA"/>
</dbReference>
<dbReference type="PROSITE" id="PS50088">
    <property type="entry name" value="ANK_REPEAT"/>
    <property type="match status" value="4"/>
</dbReference>
<organism evidence="4 5">
    <name type="scientific">Mesorhabditis spiculigera</name>
    <dbReference type="NCBI Taxonomy" id="96644"/>
    <lineage>
        <taxon>Eukaryota</taxon>
        <taxon>Metazoa</taxon>
        <taxon>Ecdysozoa</taxon>
        <taxon>Nematoda</taxon>
        <taxon>Chromadorea</taxon>
        <taxon>Rhabditida</taxon>
        <taxon>Rhabditina</taxon>
        <taxon>Rhabditomorpha</taxon>
        <taxon>Rhabditoidea</taxon>
        <taxon>Rhabditidae</taxon>
        <taxon>Mesorhabditinae</taxon>
        <taxon>Mesorhabditis</taxon>
    </lineage>
</organism>
<evidence type="ECO:0000256" key="2">
    <source>
        <dbReference type="ARBA" id="ARBA00023043"/>
    </source>
</evidence>
<dbReference type="Gene3D" id="1.25.40.20">
    <property type="entry name" value="Ankyrin repeat-containing domain"/>
    <property type="match status" value="2"/>
</dbReference>
<evidence type="ECO:0000256" key="3">
    <source>
        <dbReference type="PROSITE-ProRule" id="PRU00023"/>
    </source>
</evidence>
<dbReference type="InterPro" id="IPR002110">
    <property type="entry name" value="Ankyrin_rpt"/>
</dbReference>
<dbReference type="PRINTS" id="PR01415">
    <property type="entry name" value="ANKYRIN"/>
</dbReference>
<feature type="repeat" description="ANK" evidence="3">
    <location>
        <begin position="149"/>
        <end position="181"/>
    </location>
</feature>
<feature type="repeat" description="ANK" evidence="3">
    <location>
        <begin position="116"/>
        <end position="148"/>
    </location>
</feature>
<comment type="caution">
    <text evidence="4">The sequence shown here is derived from an EMBL/GenBank/DDBJ whole genome shotgun (WGS) entry which is preliminary data.</text>
</comment>
<dbReference type="Pfam" id="PF00023">
    <property type="entry name" value="Ank"/>
    <property type="match status" value="1"/>
</dbReference>
<name>A0AA36D488_9BILA</name>
<dbReference type="Proteomes" id="UP001177023">
    <property type="component" value="Unassembled WGS sequence"/>
</dbReference>
<gene>
    <name evidence="4" type="ORF">MSPICULIGERA_LOCUS18010</name>
</gene>
<keyword evidence="5" id="KW-1185">Reference proteome</keyword>
<dbReference type="SMART" id="SM00248">
    <property type="entry name" value="ANK"/>
    <property type="match status" value="4"/>
</dbReference>
<dbReference type="AlphaFoldDB" id="A0AA36D488"/>
<dbReference type="PROSITE" id="PS50297">
    <property type="entry name" value="ANK_REP_REGION"/>
    <property type="match status" value="3"/>
</dbReference>
<feature type="non-terminal residue" evidence="4">
    <location>
        <position position="1"/>
    </location>
</feature>
<evidence type="ECO:0000313" key="5">
    <source>
        <dbReference type="Proteomes" id="UP001177023"/>
    </source>
</evidence>
<protein>
    <submittedName>
        <fullName evidence="4">Uncharacterized protein</fullName>
    </submittedName>
</protein>
<evidence type="ECO:0000313" key="4">
    <source>
        <dbReference type="EMBL" id="CAJ0579805.1"/>
    </source>
</evidence>